<dbReference type="PANTHER" id="PTHR45348:SF2">
    <property type="entry name" value="ZINC-TYPE ALCOHOL DEHYDROGENASE-LIKE PROTEIN C2E1P3.01"/>
    <property type="match status" value="1"/>
</dbReference>
<proteinExistence type="inferred from homology"/>
<dbReference type="InterPro" id="IPR020843">
    <property type="entry name" value="ER"/>
</dbReference>
<comment type="caution">
    <text evidence="4">The sequence shown here is derived from an EMBL/GenBank/DDBJ whole genome shotgun (WGS) entry which is preliminary data.</text>
</comment>
<name>A0A2N3NEU5_9PEZI</name>
<dbReference type="EMBL" id="NLAX01000008">
    <property type="protein sequence ID" value="PKS11006.1"/>
    <property type="molecule type" value="Genomic_DNA"/>
</dbReference>
<evidence type="ECO:0000256" key="2">
    <source>
        <dbReference type="ARBA" id="ARBA00023002"/>
    </source>
</evidence>
<evidence type="ECO:0000313" key="5">
    <source>
        <dbReference type="Proteomes" id="UP000233524"/>
    </source>
</evidence>
<dbReference type="Proteomes" id="UP000233524">
    <property type="component" value="Unassembled WGS sequence"/>
</dbReference>
<dbReference type="Pfam" id="PF00107">
    <property type="entry name" value="ADH_zinc_N"/>
    <property type="match status" value="1"/>
</dbReference>
<evidence type="ECO:0000313" key="4">
    <source>
        <dbReference type="EMBL" id="PKS11006.1"/>
    </source>
</evidence>
<feature type="domain" description="Enoyl reductase (ER)" evidence="3">
    <location>
        <begin position="12"/>
        <end position="337"/>
    </location>
</feature>
<dbReference type="PANTHER" id="PTHR45348">
    <property type="entry name" value="HYPOTHETICAL OXIDOREDUCTASE (EUROFUNG)"/>
    <property type="match status" value="1"/>
</dbReference>
<dbReference type="InterPro" id="IPR013154">
    <property type="entry name" value="ADH-like_N"/>
</dbReference>
<sequence>MPHIAAIIPEAKAPFEFKQVDTSQPGPRELLIKNELISLLPINAKVAKAAILPVPYPAILGNSYGGTVVAVGSEVTNFQVGDRVAAAKGATPNDNKYGVFQEYVVSRDDTAGKITGESEFNAAVNLIGNLATVVSIVNVTLGLDRPEPTRKVPAKGKKILVYGGTSSFGSLAVQYLTQAGYDVVTTTSPKHKDFVAKLGAIKIIDHTEGHDVVLKSLVEQGPYDSVIDSISLPDTVQITAGVLTAQGGGTVLALLPAFGPETLPEGVTRDYRSWSFALAEEKNQELLRWTYNTYLPQAVAEGRTIPLATKEFSGGLRGLPDAIDFLFKGVSATKVVVKFDK</sequence>
<keyword evidence="5" id="KW-1185">Reference proteome</keyword>
<dbReference type="VEuPathDB" id="FungiDB:jhhlp_002765"/>
<dbReference type="SUPFAM" id="SSF50129">
    <property type="entry name" value="GroES-like"/>
    <property type="match status" value="1"/>
</dbReference>
<evidence type="ECO:0000259" key="3">
    <source>
        <dbReference type="SMART" id="SM00829"/>
    </source>
</evidence>
<gene>
    <name evidence="4" type="ORF">jhhlp_002765</name>
</gene>
<dbReference type="Gene3D" id="3.40.50.720">
    <property type="entry name" value="NAD(P)-binding Rossmann-like Domain"/>
    <property type="match status" value="1"/>
</dbReference>
<reference evidence="4 5" key="1">
    <citation type="journal article" date="2017" name="G3 (Bethesda)">
        <title>First Draft Genome Sequence of the Pathogenic Fungus Lomentospora prolificans (Formerly Scedosporium prolificans).</title>
        <authorList>
            <person name="Luo R."/>
            <person name="Zimin A."/>
            <person name="Workman R."/>
            <person name="Fan Y."/>
            <person name="Pertea G."/>
            <person name="Grossman N."/>
            <person name="Wear M.P."/>
            <person name="Jia B."/>
            <person name="Miller H."/>
            <person name="Casadevall A."/>
            <person name="Timp W."/>
            <person name="Zhang S.X."/>
            <person name="Salzberg S.L."/>
        </authorList>
    </citation>
    <scope>NUCLEOTIDE SEQUENCE [LARGE SCALE GENOMIC DNA]</scope>
    <source>
        <strain evidence="4 5">JHH-5317</strain>
    </source>
</reference>
<dbReference type="SUPFAM" id="SSF51735">
    <property type="entry name" value="NAD(P)-binding Rossmann-fold domains"/>
    <property type="match status" value="1"/>
</dbReference>
<dbReference type="STRING" id="41688.A0A2N3NEU5"/>
<dbReference type="OrthoDB" id="3509362at2759"/>
<dbReference type="AlphaFoldDB" id="A0A2N3NEU5"/>
<evidence type="ECO:0000256" key="1">
    <source>
        <dbReference type="ARBA" id="ARBA00008072"/>
    </source>
</evidence>
<dbReference type="Pfam" id="PF08240">
    <property type="entry name" value="ADH_N"/>
    <property type="match status" value="1"/>
</dbReference>
<dbReference type="InterPro" id="IPR036291">
    <property type="entry name" value="NAD(P)-bd_dom_sf"/>
</dbReference>
<dbReference type="InterPro" id="IPR011032">
    <property type="entry name" value="GroES-like_sf"/>
</dbReference>
<dbReference type="CDD" id="cd08249">
    <property type="entry name" value="enoyl_reductase_like"/>
    <property type="match status" value="1"/>
</dbReference>
<organism evidence="4 5">
    <name type="scientific">Lomentospora prolificans</name>
    <dbReference type="NCBI Taxonomy" id="41688"/>
    <lineage>
        <taxon>Eukaryota</taxon>
        <taxon>Fungi</taxon>
        <taxon>Dikarya</taxon>
        <taxon>Ascomycota</taxon>
        <taxon>Pezizomycotina</taxon>
        <taxon>Sordariomycetes</taxon>
        <taxon>Hypocreomycetidae</taxon>
        <taxon>Microascales</taxon>
        <taxon>Microascaceae</taxon>
        <taxon>Lomentospora</taxon>
    </lineage>
</organism>
<accession>A0A2N3NEU5</accession>
<dbReference type="InParanoid" id="A0A2N3NEU5"/>
<dbReference type="InterPro" id="IPR013149">
    <property type="entry name" value="ADH-like_C"/>
</dbReference>
<dbReference type="InterPro" id="IPR047122">
    <property type="entry name" value="Trans-enoyl_RdTase-like"/>
</dbReference>
<comment type="similarity">
    <text evidence="1">Belongs to the zinc-containing alcohol dehydrogenase family.</text>
</comment>
<dbReference type="GO" id="GO:0016651">
    <property type="term" value="F:oxidoreductase activity, acting on NAD(P)H"/>
    <property type="evidence" value="ECO:0007669"/>
    <property type="project" value="InterPro"/>
</dbReference>
<dbReference type="SMART" id="SM00829">
    <property type="entry name" value="PKS_ER"/>
    <property type="match status" value="1"/>
</dbReference>
<dbReference type="Gene3D" id="3.90.180.10">
    <property type="entry name" value="Medium-chain alcohol dehydrogenases, catalytic domain"/>
    <property type="match status" value="1"/>
</dbReference>
<protein>
    <recommendedName>
        <fullName evidence="3">Enoyl reductase (ER) domain-containing protein</fullName>
    </recommendedName>
</protein>
<keyword evidence="2" id="KW-0560">Oxidoreductase</keyword>